<dbReference type="Gene3D" id="3.40.630.10">
    <property type="entry name" value="Zn peptidases"/>
    <property type="match status" value="1"/>
</dbReference>
<keyword evidence="5" id="KW-0547">Nucleotide-binding</keyword>
<dbReference type="EMBL" id="SUMG01000002">
    <property type="protein sequence ID" value="NBG87388.1"/>
    <property type="molecule type" value="Genomic_DNA"/>
</dbReference>
<accession>A0AA44BCY1</accession>
<dbReference type="GO" id="GO:0016787">
    <property type="term" value="F:hydrolase activity"/>
    <property type="evidence" value="ECO:0007669"/>
    <property type="project" value="InterPro"/>
</dbReference>
<evidence type="ECO:0000313" key="7">
    <source>
        <dbReference type="EMBL" id="NBG87388.1"/>
    </source>
</evidence>
<keyword evidence="3" id="KW-0479">Metal-binding</keyword>
<comment type="similarity">
    <text evidence="1">Belongs to the D-alanine--D-alanine ligase family.</text>
</comment>
<comment type="caution">
    <text evidence="7">The sequence shown here is derived from an EMBL/GenBank/DDBJ whole genome shotgun (WGS) entry which is preliminary data.</text>
</comment>
<gene>
    <name evidence="7" type="ORF">ISALK_02625</name>
</gene>
<dbReference type="Proteomes" id="UP000449710">
    <property type="component" value="Unassembled WGS sequence"/>
</dbReference>
<evidence type="ECO:0000256" key="3">
    <source>
        <dbReference type="ARBA" id="ARBA00022723"/>
    </source>
</evidence>
<proteinExistence type="inferred from homology"/>
<keyword evidence="8" id="KW-1185">Reference proteome</keyword>
<dbReference type="GO" id="GO:0046872">
    <property type="term" value="F:metal ion binding"/>
    <property type="evidence" value="ECO:0007669"/>
    <property type="project" value="UniProtKB-KW"/>
</dbReference>
<dbReference type="Gene3D" id="3.30.70.360">
    <property type="match status" value="1"/>
</dbReference>
<keyword evidence="2" id="KW-0436">Ligase</keyword>
<sequence>MKIAIVYNRESQAVINLFGIPNKEKYGLNTISMVESALVEHGHQVETFEGDKNIIRKLEEFMPRVVSGERPGLVFNLSYGIQGKGRYMHIPGILEMLGIPYVGSNPETHAIALDKVITKMILLQRGIPTPKFAVLENPKDELREKLTYPLIVKPKSEAVSFGLKIVRNPEELQAGVENIYNEFKAPTLVEEYIEGREINIGLLGNEEVEALPPVELIFGEGEKIFTFEDKTQKSGRSVGRECPAKLTPELEEKVKTLAIRTFKALDCYDSARVDFRIDEQGNPYVLEVNSMASLAPTASYVYAAEKMGLPYNKLVQRLIEVASQRYFGSILEGPGDGVQDYESTAFSYITQNRDSMESELRSWTNMYTATDDPVSKQAFIRKLDYRLRKLKLKKNAHYTDGKAAWFWTGKKGFQEGTVFVIPMDIPGNRGAYPIPFRKEPENLYGEGIASSRAGLISVLKALDALKHLGRMEDGNFGVFVYGDEGLGMRYSSEVLKKISKRARNIIVMHPGYNDNKVVNQRRGTIKLKVVVEGSSLRIGSQTTASNALDFLLDKSVDIKKIDKENKYLTVAIQDIQSSRYSMLIPHRVGANIFITYIDEEQAKKVESRVRKLFQTKKKGIKTFIEKLEERPPMLKTKESEGLIREFQEISEKWKIPFEAESTLLPSAAGVVSKDCAVVCGMAPSSKNLYTPEESISRTELVQKTLLISQFLLKE</sequence>
<reference evidence="7 8" key="1">
    <citation type="submission" date="2019-04" db="EMBL/GenBank/DDBJ databases">
        <title>Isachenkonia alkalipeptolytica gen. nov. sp. nov. a new anaerobic, alkiliphilic organothrophic bacterium capable to reduce synthesized ferrihydrite isolated from a soda lake.</title>
        <authorList>
            <person name="Toshchakov S.V."/>
            <person name="Zavarzina D.G."/>
            <person name="Zhilina T.N."/>
            <person name="Kostrikina N.A."/>
            <person name="Kublanov I.V."/>
        </authorList>
    </citation>
    <scope>NUCLEOTIDE SEQUENCE [LARGE SCALE GENOMIC DNA]</scope>
    <source>
        <strain evidence="7 8">Z-1701</strain>
    </source>
</reference>
<keyword evidence="5" id="KW-0067">ATP-binding</keyword>
<dbReference type="SUPFAM" id="SSF53187">
    <property type="entry name" value="Zn-dependent exopeptidases"/>
    <property type="match status" value="1"/>
</dbReference>
<dbReference type="GO" id="GO:0071555">
    <property type="term" value="P:cell wall organization"/>
    <property type="evidence" value="ECO:0007669"/>
    <property type="project" value="UniProtKB-KW"/>
</dbReference>
<dbReference type="InterPro" id="IPR002933">
    <property type="entry name" value="Peptidase_M20"/>
</dbReference>
<dbReference type="SUPFAM" id="SSF56059">
    <property type="entry name" value="Glutathione synthetase ATP-binding domain-like"/>
    <property type="match status" value="1"/>
</dbReference>
<dbReference type="SUPFAM" id="SSF52440">
    <property type="entry name" value="PreATP-grasp domain"/>
    <property type="match status" value="1"/>
</dbReference>
<dbReference type="Pfam" id="PF01546">
    <property type="entry name" value="Peptidase_M20"/>
    <property type="match status" value="1"/>
</dbReference>
<protein>
    <submittedName>
        <fullName evidence="7">M20/M25/M40 family metallo-hydrolase</fullName>
    </submittedName>
</protein>
<dbReference type="GO" id="GO:0005524">
    <property type="term" value="F:ATP binding"/>
    <property type="evidence" value="ECO:0007669"/>
    <property type="project" value="UniProtKB-UniRule"/>
</dbReference>
<evidence type="ECO:0000256" key="2">
    <source>
        <dbReference type="ARBA" id="ARBA00022598"/>
    </source>
</evidence>
<keyword evidence="4" id="KW-0961">Cell wall biogenesis/degradation</keyword>
<dbReference type="Pfam" id="PF07478">
    <property type="entry name" value="Dala_Dala_lig_C"/>
    <property type="match status" value="1"/>
</dbReference>
<dbReference type="InterPro" id="IPR013815">
    <property type="entry name" value="ATP_grasp_subdomain_1"/>
</dbReference>
<dbReference type="PANTHER" id="PTHR23132:SF23">
    <property type="entry name" value="D-ALANINE--D-ALANINE LIGASE B"/>
    <property type="match status" value="1"/>
</dbReference>
<dbReference type="RefSeq" id="WP_160718744.1">
    <property type="nucleotide sequence ID" value="NZ_SUMG01000002.1"/>
</dbReference>
<dbReference type="InterPro" id="IPR011095">
    <property type="entry name" value="Dala_Dala_lig_C"/>
</dbReference>
<evidence type="ECO:0000256" key="5">
    <source>
        <dbReference type="PROSITE-ProRule" id="PRU00409"/>
    </source>
</evidence>
<dbReference type="InterPro" id="IPR011761">
    <property type="entry name" value="ATP-grasp"/>
</dbReference>
<dbReference type="AlphaFoldDB" id="A0AA44BCY1"/>
<dbReference type="InterPro" id="IPR016185">
    <property type="entry name" value="PreATP-grasp_dom_sf"/>
</dbReference>
<dbReference type="GO" id="GO:0008716">
    <property type="term" value="F:D-alanine-D-alanine ligase activity"/>
    <property type="evidence" value="ECO:0007669"/>
    <property type="project" value="InterPro"/>
</dbReference>
<organism evidence="7 8">
    <name type="scientific">Isachenkonia alkalipeptolytica</name>
    <dbReference type="NCBI Taxonomy" id="2565777"/>
    <lineage>
        <taxon>Bacteria</taxon>
        <taxon>Bacillati</taxon>
        <taxon>Bacillota</taxon>
        <taxon>Clostridia</taxon>
        <taxon>Eubacteriales</taxon>
        <taxon>Clostridiaceae</taxon>
        <taxon>Isachenkonia</taxon>
    </lineage>
</organism>
<dbReference type="Gene3D" id="3.40.50.20">
    <property type="match status" value="1"/>
</dbReference>
<dbReference type="PROSITE" id="PS50975">
    <property type="entry name" value="ATP_GRASP"/>
    <property type="match status" value="1"/>
</dbReference>
<evidence type="ECO:0000259" key="6">
    <source>
        <dbReference type="PROSITE" id="PS50975"/>
    </source>
</evidence>
<evidence type="ECO:0000313" key="8">
    <source>
        <dbReference type="Proteomes" id="UP000449710"/>
    </source>
</evidence>
<dbReference type="Gene3D" id="3.30.470.20">
    <property type="entry name" value="ATP-grasp fold, B domain"/>
    <property type="match status" value="1"/>
</dbReference>
<dbReference type="Gene3D" id="3.30.1490.20">
    <property type="entry name" value="ATP-grasp fold, A domain"/>
    <property type="match status" value="1"/>
</dbReference>
<name>A0AA44BCY1_9CLOT</name>
<evidence type="ECO:0000256" key="1">
    <source>
        <dbReference type="ARBA" id="ARBA00010871"/>
    </source>
</evidence>
<evidence type="ECO:0000256" key="4">
    <source>
        <dbReference type="ARBA" id="ARBA00023316"/>
    </source>
</evidence>
<dbReference type="PANTHER" id="PTHR23132">
    <property type="entry name" value="D-ALANINE--D-ALANINE LIGASE"/>
    <property type="match status" value="1"/>
</dbReference>
<feature type="domain" description="ATP-grasp" evidence="6">
    <location>
        <begin position="119"/>
        <end position="320"/>
    </location>
</feature>